<proteinExistence type="predicted"/>
<evidence type="ECO:0000256" key="1">
    <source>
        <dbReference type="SAM" id="MobiDB-lite"/>
    </source>
</evidence>
<accession>A0ABS3LLF9</accession>
<sequence>MKLIALGGLVGFMVLCGLSGGAPRAQGLPPRYDTNGLCFRTANSIDGFSPDSVTSCLATQSNAYNRVRRAWDSILPALSDDCDAQTRATGKQDYVALENCLKVQISQNAPPPLVPLTKRRSPAQDDPGKDDFGTGDTSKDDMGQH</sequence>
<evidence type="ECO:0000313" key="2">
    <source>
        <dbReference type="EMBL" id="MBO1328194.1"/>
    </source>
</evidence>
<comment type="caution">
    <text evidence="2">The sequence shown here is derived from an EMBL/GenBank/DDBJ whole genome shotgun (WGS) entry which is preliminary data.</text>
</comment>
<feature type="region of interest" description="Disordered" evidence="1">
    <location>
        <begin position="108"/>
        <end position="145"/>
    </location>
</feature>
<dbReference type="EMBL" id="JAFVMG010000005">
    <property type="protein sequence ID" value="MBO1328194.1"/>
    <property type="molecule type" value="Genomic_DNA"/>
</dbReference>
<protein>
    <submittedName>
        <fullName evidence="2">Uncharacterized protein</fullName>
    </submittedName>
</protein>
<gene>
    <name evidence="2" type="ORF">J2D75_06855</name>
</gene>
<name>A0ABS3LLF9_9PROT</name>
<dbReference type="RefSeq" id="WP_207854037.1">
    <property type="nucleotide sequence ID" value="NZ_JAFVMG010000005.1"/>
</dbReference>
<evidence type="ECO:0000313" key="3">
    <source>
        <dbReference type="Proteomes" id="UP000664399"/>
    </source>
</evidence>
<reference evidence="2 3" key="1">
    <citation type="submission" date="2021-03" db="EMBL/GenBank/DDBJ databases">
        <title>The complete genome sequence of Acetobacter suratthaniensis TBRC 1719.</title>
        <authorList>
            <person name="Charoenyingcharoen P."/>
            <person name="Yukphan P."/>
        </authorList>
    </citation>
    <scope>NUCLEOTIDE SEQUENCE [LARGE SCALE GENOMIC DNA]</scope>
    <source>
        <strain evidence="2 3">TBRC 1719</strain>
    </source>
</reference>
<keyword evidence="3" id="KW-1185">Reference proteome</keyword>
<feature type="compositionally biased region" description="Basic and acidic residues" evidence="1">
    <location>
        <begin position="122"/>
        <end position="145"/>
    </location>
</feature>
<dbReference type="Proteomes" id="UP000664399">
    <property type="component" value="Unassembled WGS sequence"/>
</dbReference>
<organism evidence="2 3">
    <name type="scientific">Acetobacter suratthaniensis</name>
    <dbReference type="NCBI Taxonomy" id="1502841"/>
    <lineage>
        <taxon>Bacteria</taxon>
        <taxon>Pseudomonadati</taxon>
        <taxon>Pseudomonadota</taxon>
        <taxon>Alphaproteobacteria</taxon>
        <taxon>Acetobacterales</taxon>
        <taxon>Acetobacteraceae</taxon>
        <taxon>Acetobacter</taxon>
    </lineage>
</organism>